<protein>
    <submittedName>
        <fullName evidence="1">Uncharacterized protein</fullName>
    </submittedName>
</protein>
<evidence type="ECO:0000313" key="2">
    <source>
        <dbReference type="Proteomes" id="UP000263326"/>
    </source>
</evidence>
<organism evidence="1 2">
    <name type="scientific">Dickeya phage vB_DsoM_JA29</name>
    <dbReference type="NCBI Taxonomy" id="2283031"/>
    <lineage>
        <taxon>Viruses</taxon>
        <taxon>Duplodnaviria</taxon>
        <taxon>Heunggongvirae</taxon>
        <taxon>Uroviricota</taxon>
        <taxon>Caudoviricetes</taxon>
        <taxon>Salmondvirus</taxon>
        <taxon>Salmondvirus JA29</taxon>
    </lineage>
</organism>
<dbReference type="EMBL" id="MH460461">
    <property type="protein sequence ID" value="AXG66816.1"/>
    <property type="molecule type" value="Genomic_DNA"/>
</dbReference>
<accession>A0A384ZX53</accession>
<proteinExistence type="predicted"/>
<dbReference type="Proteomes" id="UP000263326">
    <property type="component" value="Segment"/>
</dbReference>
<sequence length="248" mass="28554">MVQSYAGSFYGTTVAARMLQQPTVVLYVPIIKNLSRPEFDEYMDAVSQKIEFYHPKRLVSIDKDFLSYLPTDIQEKYKNAYLFIQTFQPMCEKINFLVESADRKNVPLYILLGTQSISRDSDDVVSSCIKAEHEVFYIQTLQQLKKTLMELQGKEKGFIVSGLNYVVDDEFSTVIDRGQVNHYINAINRVHTTIGRFSYINLDIALRPVYQDSKLSVELLVRPENLKSEDEQILMKNILPSLDGTLSR</sequence>
<gene>
    <name evidence="1" type="ORF">JA29_090</name>
</gene>
<name>A0A384ZX53_9CAUD</name>
<keyword evidence="2" id="KW-1185">Reference proteome</keyword>
<evidence type="ECO:0000313" key="1">
    <source>
        <dbReference type="EMBL" id="AXG66816.1"/>
    </source>
</evidence>
<reference evidence="1 2" key="1">
    <citation type="journal article" date="2018" name="Front. Microbiol.">
        <title>Jumbo Bacteriophages Are Represented Within an Increasing Diversity of Environmental Viruses Infecting the Emerging Phytopathogen, Dickeya solani.</title>
        <authorList>
            <person name="Day A.W."/>
            <person name="Ahn J."/>
            <person name="Salmond G.P.C."/>
        </authorList>
    </citation>
    <scope>NUCLEOTIDE SEQUENCE [LARGE SCALE GENOMIC DNA]</scope>
</reference>